<evidence type="ECO:0000256" key="4">
    <source>
        <dbReference type="ARBA" id="ARBA00023157"/>
    </source>
</evidence>
<keyword evidence="5 7" id="KW-0325">Glycoprotein</keyword>
<keyword evidence="7" id="KW-0044">Antibiotic</keyword>
<comment type="domain">
    <text evidence="7">The N- and C-terminal barrels adopt an identical fold despite having only 13% of conserved residues.</text>
</comment>
<dbReference type="PANTHER" id="PTHR10504">
    <property type="entry name" value="BACTERICIDAL PERMEABILITY-INCREASING BPI PROTEIN-RELATED"/>
    <property type="match status" value="1"/>
</dbReference>
<keyword evidence="7" id="KW-0399">Innate immunity</keyword>
<sequence>MLPYLVFLLLSLSTHTHGENPAIKLILTDKGLQYGKHLGAGFVQDRIKNMSFADIKGRIGLVKYVLSGVSVSQCDFPEPTVDFYEGIGFKAMISGLNIRVIGKLKIKFGFIHVGGSFDLAAFNVGVTSEVRLGDNEGHLSISSETCSAEIGDVNINFHGGASSISKMVISIFKDHFKGEIQGKICPAIKQQIEDLERQLVAIAVSFQVGSDLVLDVPLSSSPLVDSASLELDFKGEFYNAKSHTDPPFQVQNFSLTRQDSYMLSLGMSEFTANSVSYSYFSTGVLVAHITDKMIPTVFPLRLNTSSFGKLIPQLPKLFPDLLMELSVSARKVPMFSFLPGEVQLGLPGMVTAFAVQNNATLTPLFKLQADSVFSGQVSISGNKVQGSAALSNFTLTLVSSEIGPFKTTDLENLLRFGIKNGVLPKLNAKLEEGVVLPSSHHIQLVNPVLKVNKGFVDFSSNVAV</sequence>
<evidence type="ECO:0000256" key="6">
    <source>
        <dbReference type="PIRSR" id="PIRSR002417-50"/>
    </source>
</evidence>
<comment type="function">
    <text evidence="7">The cytotoxic action of BPI is limited to many species of Gram-negative bacteria; this specificity may be explained by a strong affinity of the very basic N-terminal half for the negatively charged lipopolysaccharides that are unique to the Gram-negative bacterial outer envelope.</text>
</comment>
<keyword evidence="3 7" id="KW-0964">Secreted</keyword>
<dbReference type="SUPFAM" id="SSF55394">
    <property type="entry name" value="Bactericidal permeability-increasing protein, BPI"/>
    <property type="match status" value="2"/>
</dbReference>
<dbReference type="Gene3D" id="3.15.10.10">
    <property type="entry name" value="Bactericidal permeability-increasing protein, domain 1"/>
    <property type="match status" value="1"/>
</dbReference>
<comment type="subunit">
    <text evidence="7">Monomer. Homodimer; disulfide-linked.</text>
</comment>
<dbReference type="EMBL" id="BT074556">
    <property type="protein sequence ID" value="ACO08980.1"/>
    <property type="molecule type" value="mRNA"/>
</dbReference>
<comment type="subcellular location">
    <subcellularLocation>
        <location evidence="1 7">Secreted</location>
    </subcellularLocation>
</comment>
<feature type="signal peptide" evidence="8">
    <location>
        <begin position="1"/>
        <end position="18"/>
    </location>
</feature>
<dbReference type="SMART" id="SM00328">
    <property type="entry name" value="BPI1"/>
    <property type="match status" value="1"/>
</dbReference>
<dbReference type="Gene3D" id="3.15.20.10">
    <property type="entry name" value="Bactericidal permeability-increasing protein, domain 2"/>
    <property type="match status" value="1"/>
</dbReference>
<evidence type="ECO:0000313" key="11">
    <source>
        <dbReference type="EMBL" id="ACO08980.1"/>
    </source>
</evidence>
<dbReference type="PIRSF" id="PIRSF002417">
    <property type="entry name" value="Lipid_binding_protein"/>
    <property type="match status" value="1"/>
</dbReference>
<dbReference type="FunFam" id="3.15.20.10:FF:000001">
    <property type="entry name" value="Phospholipid transfer protein"/>
    <property type="match status" value="1"/>
</dbReference>
<dbReference type="GO" id="GO:0045087">
    <property type="term" value="P:innate immune response"/>
    <property type="evidence" value="ECO:0007669"/>
    <property type="project" value="UniProtKB-UniRule"/>
</dbReference>
<evidence type="ECO:0000259" key="10">
    <source>
        <dbReference type="SMART" id="SM00329"/>
    </source>
</evidence>
<gene>
    <name evidence="11" type="primary">LBP</name>
</gene>
<dbReference type="InterPro" id="IPR017943">
    <property type="entry name" value="Bactericidal_perm-incr_a/b_dom"/>
</dbReference>
<keyword evidence="4 6" id="KW-1015">Disulfide bond</keyword>
<dbReference type="InterPro" id="IPR030675">
    <property type="entry name" value="BPI/LBP"/>
</dbReference>
<dbReference type="Pfam" id="PF01273">
    <property type="entry name" value="LBP_BPI_CETP"/>
    <property type="match status" value="1"/>
</dbReference>
<comment type="domain">
    <text evidence="7">The N-terminal region may be exposed to the interior of the granule, whereas the C-terminal portion may be embedded in the membrane. During phagocytosis and degranulation, proteases may be released and activated and cleave BPI at the junction of the N- and C-terminal portions of the molecule, providing controlled release of the N-terminal antibacterial fragment when bacteria are ingested.</text>
</comment>
<evidence type="ECO:0000256" key="7">
    <source>
        <dbReference type="RuleBase" id="RU369039"/>
    </source>
</evidence>
<dbReference type="GO" id="GO:0050829">
    <property type="term" value="P:defense response to Gram-negative bacterium"/>
    <property type="evidence" value="ECO:0007669"/>
    <property type="project" value="UniProtKB-UniRule"/>
</dbReference>
<feature type="chain" id="PRO_5002907211" description="Bactericidal permeability-increasing protein" evidence="8">
    <location>
        <begin position="19"/>
        <end position="464"/>
    </location>
</feature>
<keyword evidence="7" id="KW-0391">Immunity</keyword>
<dbReference type="Pfam" id="PF02886">
    <property type="entry name" value="LBP_BPI_CETP_C"/>
    <property type="match status" value="1"/>
</dbReference>
<dbReference type="GO" id="GO:0008289">
    <property type="term" value="F:lipid binding"/>
    <property type="evidence" value="ECO:0007669"/>
    <property type="project" value="InterPro"/>
</dbReference>
<evidence type="ECO:0000256" key="1">
    <source>
        <dbReference type="ARBA" id="ARBA00004613"/>
    </source>
</evidence>
<reference evidence="11" key="1">
    <citation type="submission" date="2009-03" db="EMBL/GenBank/DDBJ databases">
        <title>Osmerus mordax full-length cDNAs.</title>
        <authorList>
            <person name="von Schalburg K."/>
            <person name="Leong J."/>
            <person name="Cooper G."/>
            <person name="Davidson W.S."/>
            <person name="Koop B.F."/>
        </authorList>
    </citation>
    <scope>NUCLEOTIDE SEQUENCE</scope>
    <source>
        <tissue evidence="11">Brain</tissue>
    </source>
</reference>
<proteinExistence type="evidence at transcript level"/>
<dbReference type="InterPro" id="IPR017942">
    <property type="entry name" value="Lipid-bd_serum_glycop_N"/>
</dbReference>
<protein>
    <recommendedName>
        <fullName evidence="7">Bactericidal permeability-increasing protein</fullName>
        <shortName evidence="7">BPI</shortName>
    </recommendedName>
</protein>
<evidence type="ECO:0000256" key="3">
    <source>
        <dbReference type="ARBA" id="ARBA00022525"/>
    </source>
</evidence>
<dbReference type="GO" id="GO:0005615">
    <property type="term" value="C:extracellular space"/>
    <property type="evidence" value="ECO:0007669"/>
    <property type="project" value="UniProtKB-UniRule"/>
</dbReference>
<evidence type="ECO:0000259" key="9">
    <source>
        <dbReference type="SMART" id="SM00328"/>
    </source>
</evidence>
<dbReference type="SMART" id="SM00329">
    <property type="entry name" value="BPI2"/>
    <property type="match status" value="1"/>
</dbReference>
<keyword evidence="7 8" id="KW-0732">Signal</keyword>
<evidence type="ECO:0000256" key="8">
    <source>
        <dbReference type="SAM" id="SignalP"/>
    </source>
</evidence>
<organism evidence="11">
    <name type="scientific">Osmerus mordax</name>
    <name type="common">Rainbow smelt</name>
    <name type="synonym">Atherina mordax</name>
    <dbReference type="NCBI Taxonomy" id="8014"/>
    <lineage>
        <taxon>Eukaryota</taxon>
        <taxon>Metazoa</taxon>
        <taxon>Chordata</taxon>
        <taxon>Craniata</taxon>
        <taxon>Vertebrata</taxon>
        <taxon>Euteleostomi</taxon>
        <taxon>Actinopterygii</taxon>
        <taxon>Neopterygii</taxon>
        <taxon>Teleostei</taxon>
        <taxon>Stomiati</taxon>
        <taxon>Osmeriformes</taxon>
        <taxon>Osmeridae</taxon>
        <taxon>Osmerus</taxon>
    </lineage>
</organism>
<keyword evidence="7" id="KW-0929">Antimicrobial</keyword>
<dbReference type="AlphaFoldDB" id="C1BIX7"/>
<feature type="disulfide bond" evidence="6">
    <location>
        <begin position="146"/>
        <end position="185"/>
    </location>
</feature>
<dbReference type="InterPro" id="IPR001124">
    <property type="entry name" value="Lipid-bd_serum_glycop_C"/>
</dbReference>
<evidence type="ECO:0000256" key="5">
    <source>
        <dbReference type="ARBA" id="ARBA00023180"/>
    </source>
</evidence>
<comment type="similarity">
    <text evidence="2">Belongs to the BPI/LBP/Plunc superfamily. BPI/LBP family.</text>
</comment>
<dbReference type="PANTHER" id="PTHR10504:SF132">
    <property type="entry name" value="BACTERICIDAL PERMEABILITY-INCREASING PROTEIN"/>
    <property type="match status" value="1"/>
</dbReference>
<feature type="domain" description="Lipid-binding serum glycoprotein C-terminal" evidence="10">
    <location>
        <begin position="257"/>
        <end position="460"/>
    </location>
</feature>
<evidence type="ECO:0000256" key="2">
    <source>
        <dbReference type="ARBA" id="ARBA00007292"/>
    </source>
</evidence>
<name>C1BIX7_OSMMO</name>
<accession>C1BIX7</accession>
<feature type="domain" description="Lipid-binding serum glycoprotein N-terminal" evidence="9">
    <location>
        <begin position="27"/>
        <end position="242"/>
    </location>
</feature>
<dbReference type="InterPro" id="IPR032942">
    <property type="entry name" value="BPI/LBP/Plunc"/>
</dbReference>